<dbReference type="AlphaFoldDB" id="A0A6M5YI70"/>
<accession>A0A6M5YI70</accession>
<dbReference type="KEGG" id="ftj:FTUN_1290"/>
<reference evidence="2" key="1">
    <citation type="submission" date="2020-05" db="EMBL/GenBank/DDBJ databases">
        <title>Frigoriglobus tundricola gen. nov., sp. nov., a psychrotolerant cellulolytic planctomycete of the family Gemmataceae with two divergent copies of 16S rRNA gene.</title>
        <authorList>
            <person name="Kulichevskaya I.S."/>
            <person name="Ivanova A.A."/>
            <person name="Naumoff D.G."/>
            <person name="Beletsky A.V."/>
            <person name="Rijpstra W.I.C."/>
            <person name="Sinninghe Damste J.S."/>
            <person name="Mardanov A.V."/>
            <person name="Ravin N.V."/>
            <person name="Dedysh S.N."/>
        </authorList>
    </citation>
    <scope>NUCLEOTIDE SEQUENCE [LARGE SCALE GENOMIC DNA]</scope>
    <source>
        <strain evidence="2">PL17</strain>
    </source>
</reference>
<evidence type="ECO:0000313" key="2">
    <source>
        <dbReference type="Proteomes" id="UP000503447"/>
    </source>
</evidence>
<protein>
    <submittedName>
        <fullName evidence="1">Uncharacterized protein</fullName>
    </submittedName>
</protein>
<name>A0A6M5YI70_9BACT</name>
<organism evidence="1 2">
    <name type="scientific">Frigoriglobus tundricola</name>
    <dbReference type="NCBI Taxonomy" id="2774151"/>
    <lineage>
        <taxon>Bacteria</taxon>
        <taxon>Pseudomonadati</taxon>
        <taxon>Planctomycetota</taxon>
        <taxon>Planctomycetia</taxon>
        <taxon>Gemmatales</taxon>
        <taxon>Gemmataceae</taxon>
        <taxon>Frigoriglobus</taxon>
    </lineage>
</organism>
<keyword evidence="2" id="KW-1185">Reference proteome</keyword>
<dbReference type="EMBL" id="CP053452">
    <property type="protein sequence ID" value="QJW93779.1"/>
    <property type="molecule type" value="Genomic_DNA"/>
</dbReference>
<evidence type="ECO:0000313" key="1">
    <source>
        <dbReference type="EMBL" id="QJW93779.1"/>
    </source>
</evidence>
<gene>
    <name evidence="1" type="ORF">FTUN_1290</name>
</gene>
<proteinExistence type="predicted"/>
<dbReference type="Proteomes" id="UP000503447">
    <property type="component" value="Chromosome"/>
</dbReference>
<sequence length="86" mass="10038">MQWKSIRFNPPEMWFTRDSKPTGVSRGTTRADATAALRAEGFEARTDAVSDQWERFRKPWQRGYHYVNLRFGGEAVAEVAEFWNNP</sequence>